<dbReference type="Pfam" id="PF16363">
    <property type="entry name" value="GDP_Man_Dehyd"/>
    <property type="match status" value="1"/>
</dbReference>
<dbReference type="OrthoDB" id="9801785at2"/>
<evidence type="ECO:0000256" key="2">
    <source>
        <dbReference type="ARBA" id="ARBA00001911"/>
    </source>
</evidence>
<dbReference type="GO" id="GO:0006012">
    <property type="term" value="P:galactose metabolic process"/>
    <property type="evidence" value="ECO:0007669"/>
    <property type="project" value="UniProtKB-UniPathway"/>
</dbReference>
<evidence type="ECO:0000313" key="11">
    <source>
        <dbReference type="Proteomes" id="UP000037977"/>
    </source>
</evidence>
<dbReference type="GO" id="GO:0005829">
    <property type="term" value="C:cytosol"/>
    <property type="evidence" value="ECO:0007669"/>
    <property type="project" value="TreeGrafter"/>
</dbReference>
<evidence type="ECO:0000256" key="6">
    <source>
        <dbReference type="ARBA" id="ARBA00023027"/>
    </source>
</evidence>
<reference evidence="10 11" key="1">
    <citation type="submission" date="2015-07" db="EMBL/GenBank/DDBJ databases">
        <title>Genome sequencing project for genomic taxonomy and phylogenomics of Bacillus-like bacteria.</title>
        <authorList>
            <person name="Liu B."/>
            <person name="Wang J."/>
            <person name="Zhu Y."/>
            <person name="Liu G."/>
            <person name="Chen Q."/>
            <person name="Chen Z."/>
            <person name="Che J."/>
            <person name="Ge C."/>
            <person name="Shi H."/>
            <person name="Pan Z."/>
            <person name="Liu X."/>
        </authorList>
    </citation>
    <scope>NUCLEOTIDE SEQUENCE [LARGE SCALE GENOMIC DNA]</scope>
    <source>
        <strain evidence="10 11">DSM 54</strain>
    </source>
</reference>
<dbReference type="PANTHER" id="PTHR43725">
    <property type="entry name" value="UDP-GLUCOSE 4-EPIMERASE"/>
    <property type="match status" value="1"/>
</dbReference>
<evidence type="ECO:0000256" key="1">
    <source>
        <dbReference type="ARBA" id="ARBA00000083"/>
    </source>
</evidence>
<dbReference type="EC" id="5.1.3.2" evidence="4 8"/>
<gene>
    <name evidence="10" type="ORF">ADM90_00235</name>
</gene>
<evidence type="ECO:0000259" key="9">
    <source>
        <dbReference type="Pfam" id="PF16363"/>
    </source>
</evidence>
<comment type="cofactor">
    <cofactor evidence="2 8">
        <name>NAD(+)</name>
        <dbReference type="ChEBI" id="CHEBI:57540"/>
    </cofactor>
</comment>
<comment type="similarity">
    <text evidence="3 8">Belongs to the NAD(P)-dependent epimerase/dehydratase family.</text>
</comment>
<comment type="subunit">
    <text evidence="8">Homodimer.</text>
</comment>
<dbReference type="Gene3D" id="3.90.25.10">
    <property type="entry name" value="UDP-galactose 4-epimerase, domain 1"/>
    <property type="match status" value="1"/>
</dbReference>
<dbReference type="EMBL" id="LGCI01000002">
    <property type="protein sequence ID" value="KOY83878.1"/>
    <property type="molecule type" value="Genomic_DNA"/>
</dbReference>
<dbReference type="PATRIC" id="fig|33935.3.peg.2883"/>
<organism evidence="10 11">
    <name type="scientific">Lysinibacillus macroides</name>
    <dbReference type="NCBI Taxonomy" id="33935"/>
    <lineage>
        <taxon>Bacteria</taxon>
        <taxon>Bacillati</taxon>
        <taxon>Bacillota</taxon>
        <taxon>Bacilli</taxon>
        <taxon>Bacillales</taxon>
        <taxon>Bacillaceae</taxon>
        <taxon>Lysinibacillus</taxon>
    </lineage>
</organism>
<accession>A0A0M9DLI4</accession>
<evidence type="ECO:0000256" key="8">
    <source>
        <dbReference type="RuleBase" id="RU366046"/>
    </source>
</evidence>
<evidence type="ECO:0000256" key="5">
    <source>
        <dbReference type="ARBA" id="ARBA00018569"/>
    </source>
</evidence>
<dbReference type="AlphaFoldDB" id="A0A0M9DLI4"/>
<name>A0A0M9DLI4_9BACI</name>
<dbReference type="GO" id="GO:0003978">
    <property type="term" value="F:UDP-glucose 4-epimerase activity"/>
    <property type="evidence" value="ECO:0007669"/>
    <property type="project" value="UniProtKB-UniRule"/>
</dbReference>
<proteinExistence type="inferred from homology"/>
<feature type="domain" description="NAD(P)-binding" evidence="9">
    <location>
        <begin position="4"/>
        <end position="323"/>
    </location>
</feature>
<dbReference type="PANTHER" id="PTHR43725:SF47">
    <property type="entry name" value="UDP-GLUCOSE 4-EPIMERASE"/>
    <property type="match status" value="1"/>
</dbReference>
<evidence type="ECO:0000256" key="7">
    <source>
        <dbReference type="ARBA" id="ARBA00023235"/>
    </source>
</evidence>
<dbReference type="Gene3D" id="3.40.50.720">
    <property type="entry name" value="NAD(P)-binding Rossmann-like Domain"/>
    <property type="match status" value="1"/>
</dbReference>
<dbReference type="STRING" id="33935.ADM90_00235"/>
<keyword evidence="7 8" id="KW-0413">Isomerase</keyword>
<evidence type="ECO:0000256" key="4">
    <source>
        <dbReference type="ARBA" id="ARBA00013189"/>
    </source>
</evidence>
<dbReference type="Proteomes" id="UP000037977">
    <property type="component" value="Unassembled WGS sequence"/>
</dbReference>
<dbReference type="SUPFAM" id="SSF51735">
    <property type="entry name" value="NAD(P)-binding Rossmann-fold domains"/>
    <property type="match status" value="1"/>
</dbReference>
<dbReference type="InterPro" id="IPR036291">
    <property type="entry name" value="NAD(P)-bd_dom_sf"/>
</dbReference>
<comment type="catalytic activity">
    <reaction evidence="1 8">
        <text>UDP-alpha-D-glucose = UDP-alpha-D-galactose</text>
        <dbReference type="Rhea" id="RHEA:22168"/>
        <dbReference type="ChEBI" id="CHEBI:58885"/>
        <dbReference type="ChEBI" id="CHEBI:66914"/>
        <dbReference type="EC" id="5.1.3.2"/>
    </reaction>
</comment>
<keyword evidence="11" id="KW-1185">Reference proteome</keyword>
<dbReference type="NCBIfam" id="TIGR01179">
    <property type="entry name" value="galE"/>
    <property type="match status" value="1"/>
</dbReference>
<evidence type="ECO:0000256" key="3">
    <source>
        <dbReference type="ARBA" id="ARBA00007637"/>
    </source>
</evidence>
<comment type="pathway">
    <text evidence="8">Carbohydrate metabolism; galactose metabolism.</text>
</comment>
<sequence length="336" mass="37849">MTILVTGGLGFIGSHTVVDLIEQGNSCIIIDNLSKSTIDVVARIEEVVQKKITFIQVEMLEQKALRDVFTTYNISSVIHFAGYKSVSESIKKPLLYYQNNLISTLNLLEVMNEFNVKKLVFSSSATVYGDFNQPPMKETYTLQAPNPYGRTKLILEEILCDFATTNNDWSIALMRYFNPIGAHKSGLLGELPFGVPNNLMPHVLKAASSETNKLQVFGGDYDTEDGSCIRDFIHIMDLANGHVKALNYIEKNLGCEAFNLGTGIGYSVLNLIHTFEKVTGEKIPYEIVDRREGDIVVSVADVKKAETILEWKAKYRLEDMCKDSWRWYQAIKEYTV</sequence>
<comment type="caution">
    <text evidence="10">The sequence shown here is derived from an EMBL/GenBank/DDBJ whole genome shotgun (WGS) entry which is preliminary data.</text>
</comment>
<dbReference type="RefSeq" id="WP_053993071.1">
    <property type="nucleotide sequence ID" value="NZ_CP065643.1"/>
</dbReference>
<dbReference type="InterPro" id="IPR005886">
    <property type="entry name" value="UDP_G4E"/>
</dbReference>
<evidence type="ECO:0000313" key="10">
    <source>
        <dbReference type="EMBL" id="KOY83878.1"/>
    </source>
</evidence>
<dbReference type="CDD" id="cd05247">
    <property type="entry name" value="UDP_G4E_1_SDR_e"/>
    <property type="match status" value="1"/>
</dbReference>
<dbReference type="UniPathway" id="UPA00214"/>
<keyword evidence="8" id="KW-0119">Carbohydrate metabolism</keyword>
<dbReference type="InterPro" id="IPR016040">
    <property type="entry name" value="NAD(P)-bd_dom"/>
</dbReference>
<keyword evidence="6 8" id="KW-0520">NAD</keyword>
<protein>
    <recommendedName>
        <fullName evidence="5 8">UDP-glucose 4-epimerase</fullName>
        <ecNumber evidence="4 8">5.1.3.2</ecNumber>
    </recommendedName>
</protein>